<reference evidence="15" key="1">
    <citation type="submission" date="2016-09" db="EMBL/GenBank/DDBJ databases">
        <title>Genome Sequence of Bathymodiolus thermophilus sulfur-oxidizing gill endosymbiont.</title>
        <authorList>
            <person name="Ponnudurai R."/>
            <person name="Kleiner M."/>
            <person name="Sayavedra L."/>
            <person name="Thuermer A."/>
            <person name="Felbeck H."/>
            <person name="Schlueter R."/>
            <person name="Schweder T."/>
            <person name="Markert S."/>
        </authorList>
    </citation>
    <scope>NUCLEOTIDE SEQUENCE [LARGE SCALE GENOMIC DNA]</scope>
    <source>
        <strain evidence="15">BAT/CrabSpa'14</strain>
    </source>
</reference>
<dbReference type="InterPro" id="IPR045865">
    <property type="entry name" value="ACT-like_dom_sf"/>
</dbReference>
<dbReference type="InterPro" id="IPR029753">
    <property type="entry name" value="D-isomer_DH_CS"/>
</dbReference>
<dbReference type="UniPathway" id="UPA00135">
    <property type="reaction ID" value="UER00196"/>
</dbReference>
<dbReference type="SUPFAM" id="SSF52283">
    <property type="entry name" value="Formate/glycerate dehydrogenase catalytic domain-like"/>
    <property type="match status" value="1"/>
</dbReference>
<dbReference type="PANTHER" id="PTHR42938">
    <property type="entry name" value="FORMATE DEHYDROGENASE 1"/>
    <property type="match status" value="1"/>
</dbReference>
<evidence type="ECO:0000256" key="7">
    <source>
        <dbReference type="ARBA" id="ARBA00023002"/>
    </source>
</evidence>
<dbReference type="CDD" id="cd12174">
    <property type="entry name" value="PGDH_like_3"/>
    <property type="match status" value="1"/>
</dbReference>
<evidence type="ECO:0000256" key="1">
    <source>
        <dbReference type="ARBA" id="ARBA00003800"/>
    </source>
</evidence>
<keyword evidence="8" id="KW-0520">NAD</keyword>
<dbReference type="RefSeq" id="WP_071565332.1">
    <property type="nucleotide sequence ID" value="NZ_MIQH01001171.1"/>
</dbReference>
<comment type="catalytic activity">
    <reaction evidence="11">
        <text>(2R)-3-phosphoglycerate + NAD(+) = 3-phosphooxypyruvate + NADH + H(+)</text>
        <dbReference type="Rhea" id="RHEA:12641"/>
        <dbReference type="ChEBI" id="CHEBI:15378"/>
        <dbReference type="ChEBI" id="CHEBI:18110"/>
        <dbReference type="ChEBI" id="CHEBI:57540"/>
        <dbReference type="ChEBI" id="CHEBI:57945"/>
        <dbReference type="ChEBI" id="CHEBI:58272"/>
        <dbReference type="EC" id="1.1.1.95"/>
    </reaction>
</comment>
<dbReference type="SUPFAM" id="SSF51735">
    <property type="entry name" value="NAD(P)-binding Rossmann-fold domains"/>
    <property type="match status" value="1"/>
</dbReference>
<comment type="pathway">
    <text evidence="2">Amino-acid biosynthesis; L-serine biosynthesis; L-serine from 3-phospho-D-glycerate: step 1/3.</text>
</comment>
<feature type="domain" description="ACT" evidence="13">
    <location>
        <begin position="289"/>
        <end position="357"/>
    </location>
</feature>
<dbReference type="Gene3D" id="3.40.50.720">
    <property type="entry name" value="NAD(P)-binding Rossmann-like Domain"/>
    <property type="match status" value="2"/>
</dbReference>
<comment type="catalytic activity">
    <reaction evidence="10">
        <text>(R)-2-hydroxyglutarate + NAD(+) = 2-oxoglutarate + NADH + H(+)</text>
        <dbReference type="Rhea" id="RHEA:49612"/>
        <dbReference type="ChEBI" id="CHEBI:15378"/>
        <dbReference type="ChEBI" id="CHEBI:15801"/>
        <dbReference type="ChEBI" id="CHEBI:16810"/>
        <dbReference type="ChEBI" id="CHEBI:57540"/>
        <dbReference type="ChEBI" id="CHEBI:57945"/>
        <dbReference type="EC" id="1.1.1.399"/>
    </reaction>
</comment>
<name>A0A1J5U4Q5_9GAMM</name>
<dbReference type="EC" id="1.1.1.399" evidence="4"/>
<proteinExistence type="inferred from homology"/>
<dbReference type="Gene3D" id="3.30.70.260">
    <property type="match status" value="1"/>
</dbReference>
<evidence type="ECO:0000256" key="5">
    <source>
        <dbReference type="ARBA" id="ARBA00013143"/>
    </source>
</evidence>
<dbReference type="GO" id="GO:0004617">
    <property type="term" value="F:phosphoglycerate dehydrogenase activity"/>
    <property type="evidence" value="ECO:0007669"/>
    <property type="project" value="UniProtKB-EC"/>
</dbReference>
<evidence type="ECO:0000256" key="10">
    <source>
        <dbReference type="ARBA" id="ARBA00048126"/>
    </source>
</evidence>
<dbReference type="InterPro" id="IPR006140">
    <property type="entry name" value="D-isomer_DH_NAD-bd"/>
</dbReference>
<dbReference type="Pfam" id="PF02826">
    <property type="entry name" value="2-Hacid_dh_C"/>
    <property type="match status" value="1"/>
</dbReference>
<dbReference type="InterPro" id="IPR006139">
    <property type="entry name" value="D-isomer_2_OHA_DH_cat_dom"/>
</dbReference>
<protein>
    <recommendedName>
        <fullName evidence="6">D-3-phosphoglycerate dehydrogenase</fullName>
        <ecNumber evidence="4">1.1.1.399</ecNumber>
        <ecNumber evidence="5">1.1.1.95</ecNumber>
    </recommendedName>
    <alternativeName>
        <fullName evidence="9">2-oxoglutarate reductase</fullName>
    </alternativeName>
</protein>
<comment type="function">
    <text evidence="1">Catalyzes the reversible oxidation of 3-phospho-D-glycerate to 3-phosphonooxypyruvate, the first step of the phosphorylated L-serine biosynthesis pathway. Also catalyzes the reversible oxidation of 2-hydroxyglutarate to 2-oxoglutarate.</text>
</comment>
<comment type="similarity">
    <text evidence="3 12">Belongs to the D-isomer specific 2-hydroxyacid dehydrogenase family.</text>
</comment>
<dbReference type="PROSITE" id="PS51671">
    <property type="entry name" value="ACT"/>
    <property type="match status" value="1"/>
</dbReference>
<dbReference type="InterPro" id="IPR002912">
    <property type="entry name" value="ACT_dom"/>
</dbReference>
<dbReference type="PANTHER" id="PTHR42938:SF47">
    <property type="entry name" value="HYDROXYPYRUVATE REDUCTASE"/>
    <property type="match status" value="1"/>
</dbReference>
<dbReference type="EMBL" id="MIQH01001171">
    <property type="protein sequence ID" value="OIR23766.1"/>
    <property type="molecule type" value="Genomic_DNA"/>
</dbReference>
<accession>A0A1J5U4Q5</accession>
<dbReference type="GO" id="GO:0051287">
    <property type="term" value="F:NAD binding"/>
    <property type="evidence" value="ECO:0007669"/>
    <property type="project" value="InterPro"/>
</dbReference>
<sequence length="357" mass="38278">MNKIQTLNNISPVGLDKLPRERYEVSSEIANPDAILVRSAKMHTLEIGNNLKAVGRAGAGVNNIPLDKMSEKGVVVFNAPGANANAVKELVISSMLLASRNICQLPGKTLGIVGLGAIGVQIANAANALGMRVIGFDPSITIKSAWKLSADVEQALSVDELFAQSDFVSFHVPLVAGTKNLLNETRIALLPAGATILNFARDGIVDEEALMVALEAGKVKYYVTDFPIDDKKNHDRVIALPHLGASTAEAEDNCAIMVANQVKDYLENGNILNSVNFPEAKMPRVGEFRLAITHQNIPNMVGQISTILADAKINIIDMLNKSREEVAYTLIDIESGIPDAVVDNLKQVKGILSVRAL</sequence>
<dbReference type="FunFam" id="3.30.70.260:FF:000056">
    <property type="entry name" value="D-3-phosphoglycerate dehydrogenase"/>
    <property type="match status" value="1"/>
</dbReference>
<dbReference type="InterPro" id="IPR036291">
    <property type="entry name" value="NAD(P)-bd_dom_sf"/>
</dbReference>
<dbReference type="OrthoDB" id="9805416at2"/>
<evidence type="ECO:0000256" key="11">
    <source>
        <dbReference type="ARBA" id="ARBA00048731"/>
    </source>
</evidence>
<gene>
    <name evidence="14" type="ORF">BGC33_14030</name>
</gene>
<dbReference type="PROSITE" id="PS00670">
    <property type="entry name" value="D_2_HYDROXYACID_DH_2"/>
    <property type="match status" value="1"/>
</dbReference>
<dbReference type="Proteomes" id="UP000182798">
    <property type="component" value="Unassembled WGS sequence"/>
</dbReference>
<dbReference type="PROSITE" id="PS00065">
    <property type="entry name" value="D_2_HYDROXYACID_DH_1"/>
    <property type="match status" value="1"/>
</dbReference>
<evidence type="ECO:0000313" key="14">
    <source>
        <dbReference type="EMBL" id="OIR23766.1"/>
    </source>
</evidence>
<evidence type="ECO:0000256" key="6">
    <source>
        <dbReference type="ARBA" id="ARBA00021582"/>
    </source>
</evidence>
<dbReference type="Pfam" id="PF00389">
    <property type="entry name" value="2-Hacid_dh"/>
    <property type="match status" value="1"/>
</dbReference>
<dbReference type="CDD" id="cd04901">
    <property type="entry name" value="ACT_3PGDH"/>
    <property type="match status" value="1"/>
</dbReference>
<dbReference type="AlphaFoldDB" id="A0A1J5U4Q5"/>
<dbReference type="EC" id="1.1.1.95" evidence="5"/>
<organism evidence="14 15">
    <name type="scientific">Bathymodiolus thermophilus thioautotrophic gill symbiont</name>
    <dbReference type="NCBI Taxonomy" id="2360"/>
    <lineage>
        <taxon>Bacteria</taxon>
        <taxon>Pseudomonadati</taxon>
        <taxon>Pseudomonadota</taxon>
        <taxon>Gammaproteobacteria</taxon>
        <taxon>sulfur-oxidizing symbionts</taxon>
    </lineage>
</organism>
<evidence type="ECO:0000256" key="8">
    <source>
        <dbReference type="ARBA" id="ARBA00023027"/>
    </source>
</evidence>
<evidence type="ECO:0000256" key="4">
    <source>
        <dbReference type="ARBA" id="ARBA00013001"/>
    </source>
</evidence>
<evidence type="ECO:0000256" key="9">
    <source>
        <dbReference type="ARBA" id="ARBA00030455"/>
    </source>
</evidence>
<keyword evidence="7 12" id="KW-0560">Oxidoreductase</keyword>
<comment type="caution">
    <text evidence="14">The sequence shown here is derived from an EMBL/GenBank/DDBJ whole genome shotgun (WGS) entry which is preliminary data.</text>
</comment>
<evidence type="ECO:0000256" key="2">
    <source>
        <dbReference type="ARBA" id="ARBA00005216"/>
    </source>
</evidence>
<dbReference type="SUPFAM" id="SSF55021">
    <property type="entry name" value="ACT-like"/>
    <property type="match status" value="1"/>
</dbReference>
<dbReference type="InterPro" id="IPR029752">
    <property type="entry name" value="D-isomer_DH_CS1"/>
</dbReference>
<evidence type="ECO:0000259" key="13">
    <source>
        <dbReference type="PROSITE" id="PS51671"/>
    </source>
</evidence>
<evidence type="ECO:0000256" key="3">
    <source>
        <dbReference type="ARBA" id="ARBA00005854"/>
    </source>
</evidence>
<evidence type="ECO:0000256" key="12">
    <source>
        <dbReference type="RuleBase" id="RU003719"/>
    </source>
</evidence>
<evidence type="ECO:0000313" key="15">
    <source>
        <dbReference type="Proteomes" id="UP000182798"/>
    </source>
</evidence>